<feature type="domain" description="Peptidase M13 C-terminal" evidence="8">
    <location>
        <begin position="442"/>
        <end position="632"/>
    </location>
</feature>
<dbReference type="PRINTS" id="PR00786">
    <property type="entry name" value="NEPRILYSIN"/>
</dbReference>
<keyword evidence="4" id="KW-0479">Metal-binding</keyword>
<dbReference type="STRING" id="53346.A5802_000149"/>
<keyword evidence="7" id="KW-0482">Metalloprotease</keyword>
<evidence type="ECO:0000256" key="1">
    <source>
        <dbReference type="ARBA" id="ARBA00001947"/>
    </source>
</evidence>
<name>A0A1V2UJH0_ENTMU</name>
<dbReference type="RefSeq" id="WP_077151563.1">
    <property type="nucleotide sequence ID" value="NZ_CABMMO010000006.1"/>
</dbReference>
<dbReference type="AlphaFoldDB" id="A0A1V2UJH0"/>
<dbReference type="CDD" id="cd08662">
    <property type="entry name" value="M13"/>
    <property type="match status" value="1"/>
</dbReference>
<evidence type="ECO:0000259" key="9">
    <source>
        <dbReference type="Pfam" id="PF05649"/>
    </source>
</evidence>
<evidence type="ECO:0000313" key="10">
    <source>
        <dbReference type="EMBL" id="ONN43320.1"/>
    </source>
</evidence>
<keyword evidence="3" id="KW-0645">Protease</keyword>
<protein>
    <submittedName>
        <fullName evidence="10">Peptidase M13</fullName>
    </submittedName>
</protein>
<dbReference type="InterPro" id="IPR024079">
    <property type="entry name" value="MetalloPept_cat_dom_sf"/>
</dbReference>
<keyword evidence="6" id="KW-0862">Zinc</keyword>
<comment type="cofactor">
    <cofactor evidence="1">
        <name>Zn(2+)</name>
        <dbReference type="ChEBI" id="CHEBI:29105"/>
    </cofactor>
</comment>
<reference evidence="10 11" key="1">
    <citation type="submission" date="2016-12" db="EMBL/GenBank/DDBJ databases">
        <authorList>
            <person name="Song W.-J."/>
            <person name="Kurnit D.M."/>
        </authorList>
    </citation>
    <scope>NUCLEOTIDE SEQUENCE [LARGE SCALE GENOMIC DNA]</scope>
    <source>
        <strain evidence="10 11">CGB1038-1_S1</strain>
    </source>
</reference>
<evidence type="ECO:0000256" key="4">
    <source>
        <dbReference type="ARBA" id="ARBA00022723"/>
    </source>
</evidence>
<evidence type="ECO:0000313" key="11">
    <source>
        <dbReference type="Proteomes" id="UP000189299"/>
    </source>
</evidence>
<dbReference type="SUPFAM" id="SSF55486">
    <property type="entry name" value="Metalloproteases ('zincins'), catalytic domain"/>
    <property type="match status" value="1"/>
</dbReference>
<evidence type="ECO:0000256" key="7">
    <source>
        <dbReference type="ARBA" id="ARBA00023049"/>
    </source>
</evidence>
<dbReference type="Gene3D" id="1.10.1380.10">
    <property type="entry name" value="Neutral endopeptidase , domain2"/>
    <property type="match status" value="1"/>
</dbReference>
<evidence type="ECO:0000256" key="2">
    <source>
        <dbReference type="ARBA" id="ARBA00007357"/>
    </source>
</evidence>
<dbReference type="Proteomes" id="UP000189299">
    <property type="component" value="Unassembled WGS sequence"/>
</dbReference>
<dbReference type="PROSITE" id="PS51885">
    <property type="entry name" value="NEPRILYSIN"/>
    <property type="match status" value="1"/>
</dbReference>
<gene>
    <name evidence="10" type="ORF">BTN92_07705</name>
</gene>
<dbReference type="GO" id="GO:0004222">
    <property type="term" value="F:metalloendopeptidase activity"/>
    <property type="evidence" value="ECO:0007669"/>
    <property type="project" value="InterPro"/>
</dbReference>
<dbReference type="Pfam" id="PF01431">
    <property type="entry name" value="Peptidase_M13"/>
    <property type="match status" value="1"/>
</dbReference>
<dbReference type="InterPro" id="IPR018497">
    <property type="entry name" value="Peptidase_M13_C"/>
</dbReference>
<dbReference type="OrthoDB" id="9775677at2"/>
<comment type="similarity">
    <text evidence="2">Belongs to the peptidase M13 family.</text>
</comment>
<dbReference type="EMBL" id="MSTR01000006">
    <property type="protein sequence ID" value="ONN43320.1"/>
    <property type="molecule type" value="Genomic_DNA"/>
</dbReference>
<accession>A0A1V2UJH0</accession>
<sequence length="635" mass="72176">MNQERLKQDFFEAVNEEWLKTATIPADKPATGGFQDLVDGIDQLMMRDTDEMLADPTKVTSDKMRHFLAYYQLANDYEYRDQLGATPLQPILERIEQLTSFDELNQQFPEWTLDSLPLPVVLDVDADMKNAQVNAFFASPPSLFLPDKTYYEAEHPNGAQLLSVFFDMMVQLLEMTGRERSQAEAIVEQAIQFDKLIAPHVKSAEENADYSKMYNPRAFNEFTAYTDALDLTTLTTGLIGTRPDQVIVTDPVYFEHLAELLTTPHFRLLKSWMIVKTVRSLSSYLSEDFRQVSGIFSRTLSGTDEAMPQKKAAYYLASGQFDHVLGDYYGNKYFGEAAKKDVEKMVKKMINVYQKRLETNEWLSDATREKAIVKLNKLGIQVGYPDKIPALFDAFQTVPANEGGTLLSNALNFSHLTLKDRFSKWNKPVDRDEWEMSADTVNAYYHPFRNVIVFPAAILQAPFYSLEQSSSANFGGIGAVIAHEISHAFDNNGAKFDEFGNLNNWWTEEDFAHFQEKAQAMIEQFDGVPFADGTVNGKLTVSENIADAGGLSCALEAAMTEDDYSAADFFMNWATIWRTKAKKEYQQLLLQIDVHAPAKLRANIQPQNLAEFYETFAITEEDPMYLAPEKRVHIW</sequence>
<dbReference type="PANTHER" id="PTHR11733:SF167">
    <property type="entry name" value="FI17812P1-RELATED"/>
    <property type="match status" value="1"/>
</dbReference>
<dbReference type="GO" id="GO:0046872">
    <property type="term" value="F:metal ion binding"/>
    <property type="evidence" value="ECO:0007669"/>
    <property type="project" value="UniProtKB-KW"/>
</dbReference>
<comment type="caution">
    <text evidence="10">The sequence shown here is derived from an EMBL/GenBank/DDBJ whole genome shotgun (WGS) entry which is preliminary data.</text>
</comment>
<dbReference type="Pfam" id="PF05649">
    <property type="entry name" value="Peptidase_M13_N"/>
    <property type="match status" value="1"/>
</dbReference>
<dbReference type="InterPro" id="IPR000718">
    <property type="entry name" value="Peptidase_M13"/>
</dbReference>
<dbReference type="Gene3D" id="3.40.390.10">
    <property type="entry name" value="Collagenase (Catalytic Domain)"/>
    <property type="match status" value="1"/>
</dbReference>
<evidence type="ECO:0000256" key="6">
    <source>
        <dbReference type="ARBA" id="ARBA00022833"/>
    </source>
</evidence>
<dbReference type="GO" id="GO:0005886">
    <property type="term" value="C:plasma membrane"/>
    <property type="evidence" value="ECO:0007669"/>
    <property type="project" value="TreeGrafter"/>
</dbReference>
<evidence type="ECO:0000256" key="5">
    <source>
        <dbReference type="ARBA" id="ARBA00022801"/>
    </source>
</evidence>
<dbReference type="InterPro" id="IPR008753">
    <property type="entry name" value="Peptidase_M13_N"/>
</dbReference>
<keyword evidence="5" id="KW-0378">Hydrolase</keyword>
<evidence type="ECO:0000259" key="8">
    <source>
        <dbReference type="Pfam" id="PF01431"/>
    </source>
</evidence>
<dbReference type="GO" id="GO:0016485">
    <property type="term" value="P:protein processing"/>
    <property type="evidence" value="ECO:0007669"/>
    <property type="project" value="TreeGrafter"/>
</dbReference>
<proteinExistence type="inferred from homology"/>
<dbReference type="InterPro" id="IPR042089">
    <property type="entry name" value="Peptidase_M13_dom_2"/>
</dbReference>
<feature type="domain" description="Peptidase M13 N-terminal" evidence="9">
    <location>
        <begin position="7"/>
        <end position="385"/>
    </location>
</feature>
<dbReference type="PANTHER" id="PTHR11733">
    <property type="entry name" value="ZINC METALLOPROTEASE FAMILY M13 NEPRILYSIN-RELATED"/>
    <property type="match status" value="1"/>
</dbReference>
<organism evidence="10 11">
    <name type="scientific">Enterococcus mundtii</name>
    <dbReference type="NCBI Taxonomy" id="53346"/>
    <lineage>
        <taxon>Bacteria</taxon>
        <taxon>Bacillati</taxon>
        <taxon>Bacillota</taxon>
        <taxon>Bacilli</taxon>
        <taxon>Lactobacillales</taxon>
        <taxon>Enterococcaceae</taxon>
        <taxon>Enterococcus</taxon>
    </lineage>
</organism>
<evidence type="ECO:0000256" key="3">
    <source>
        <dbReference type="ARBA" id="ARBA00022670"/>
    </source>
</evidence>